<keyword evidence="2" id="KW-1133">Transmembrane helix</keyword>
<dbReference type="EMBL" id="BOMW01000051">
    <property type="protein sequence ID" value="GIF07550.1"/>
    <property type="molecule type" value="Genomic_DNA"/>
</dbReference>
<dbReference type="AlphaFoldDB" id="A0A919NB42"/>
<reference evidence="3" key="1">
    <citation type="submission" date="2021-01" db="EMBL/GenBank/DDBJ databases">
        <title>Whole genome shotgun sequence of Actinoplanes siamensis NBRC 109076.</title>
        <authorList>
            <person name="Komaki H."/>
            <person name="Tamura T."/>
        </authorList>
    </citation>
    <scope>NUCLEOTIDE SEQUENCE</scope>
    <source>
        <strain evidence="3">NBRC 109076</strain>
    </source>
</reference>
<keyword evidence="4" id="KW-1185">Reference proteome</keyword>
<dbReference type="Proteomes" id="UP000629619">
    <property type="component" value="Unassembled WGS sequence"/>
</dbReference>
<feature type="transmembrane region" description="Helical" evidence="2">
    <location>
        <begin position="27"/>
        <end position="45"/>
    </location>
</feature>
<proteinExistence type="predicted"/>
<evidence type="ECO:0000256" key="2">
    <source>
        <dbReference type="SAM" id="Phobius"/>
    </source>
</evidence>
<evidence type="ECO:0000313" key="4">
    <source>
        <dbReference type="Proteomes" id="UP000629619"/>
    </source>
</evidence>
<keyword evidence="2" id="KW-0812">Transmembrane</keyword>
<protein>
    <submittedName>
        <fullName evidence="3">Uncharacterized protein</fullName>
    </submittedName>
</protein>
<name>A0A919NB42_9ACTN</name>
<feature type="region of interest" description="Disordered" evidence="1">
    <location>
        <begin position="90"/>
        <end position="246"/>
    </location>
</feature>
<evidence type="ECO:0000256" key="1">
    <source>
        <dbReference type="SAM" id="MobiDB-lite"/>
    </source>
</evidence>
<organism evidence="3 4">
    <name type="scientific">Actinoplanes siamensis</name>
    <dbReference type="NCBI Taxonomy" id="1223317"/>
    <lineage>
        <taxon>Bacteria</taxon>
        <taxon>Bacillati</taxon>
        <taxon>Actinomycetota</taxon>
        <taxon>Actinomycetes</taxon>
        <taxon>Micromonosporales</taxon>
        <taxon>Micromonosporaceae</taxon>
        <taxon>Actinoplanes</taxon>
    </lineage>
</organism>
<evidence type="ECO:0000313" key="3">
    <source>
        <dbReference type="EMBL" id="GIF07550.1"/>
    </source>
</evidence>
<gene>
    <name evidence="3" type="ORF">Asi03nite_50880</name>
</gene>
<feature type="compositionally biased region" description="Low complexity" evidence="1">
    <location>
        <begin position="90"/>
        <end position="109"/>
    </location>
</feature>
<feature type="compositionally biased region" description="Pro residues" evidence="1">
    <location>
        <begin position="235"/>
        <end position="246"/>
    </location>
</feature>
<keyword evidence="2" id="KW-0472">Membrane</keyword>
<accession>A0A919NB42</accession>
<feature type="compositionally biased region" description="Basic and acidic residues" evidence="1">
    <location>
        <begin position="193"/>
        <end position="208"/>
    </location>
</feature>
<sequence>MVRQKENSSLSITLGTISGMSVPGNSVILLLLLSAFVGCVGYAMGRLHERRQSGEEREEAYRDGYDHAARSVFSLAARVAGPRRRGAVRASAAVAGDPAPVASATPAPTGRTSSRTEGPVAAGPTSGRRGPERAAGPSSFGFPAPTPHVVPGLPEPAAEGGVRYSSLPDPSGAPGSAWSPVPAPRHAAAAPPEHPENVGRHTLPDELVRAATYKLAADRTARARIPSQQERPSDPGRPPVPRPRGR</sequence>
<comment type="caution">
    <text evidence="3">The sequence shown here is derived from an EMBL/GenBank/DDBJ whole genome shotgun (WGS) entry which is preliminary data.</text>
</comment>